<sequence>MLRRAGARFALLHGSRATGGHRPDSDIDVAAWWPADAPASFDVLLPTGVDLIVLNTAPLELAGRIAQHGKVLFDDDPPARVHWVAMTRKIYADERPRLERSHREFAEAVLRGR</sequence>
<evidence type="ECO:0000313" key="3">
    <source>
        <dbReference type="Proteomes" id="UP000694300"/>
    </source>
</evidence>
<dbReference type="EMBL" id="JADQDF010000001">
    <property type="protein sequence ID" value="MBW0127483.1"/>
    <property type="molecule type" value="Genomic_DNA"/>
</dbReference>
<dbReference type="InterPro" id="IPR041633">
    <property type="entry name" value="Polbeta"/>
</dbReference>
<dbReference type="Proteomes" id="UP000694300">
    <property type="component" value="Unassembled WGS sequence"/>
</dbReference>
<proteinExistence type="predicted"/>
<reference evidence="2 3" key="1">
    <citation type="submission" date="2020-11" db="EMBL/GenBank/DDBJ databases">
        <title>Pseudonocardia abyssalis sp. nov. and Pseudonocardia oceani sp. nov., description and phylogenomic analysis of two novel actinomycetes isolated from the deep Southern Ocean.</title>
        <authorList>
            <person name="Parra J."/>
        </authorList>
    </citation>
    <scope>NUCLEOTIDE SEQUENCE [LARGE SCALE GENOMIC DNA]</scope>
    <source>
        <strain evidence="3">KRD185</strain>
    </source>
</reference>
<organism evidence="2 3">
    <name type="scientific">Pseudonocardia oceani</name>
    <dbReference type="NCBI Taxonomy" id="2792013"/>
    <lineage>
        <taxon>Bacteria</taxon>
        <taxon>Bacillati</taxon>
        <taxon>Actinomycetota</taxon>
        <taxon>Actinomycetes</taxon>
        <taxon>Pseudonocardiales</taxon>
        <taxon>Pseudonocardiaceae</taxon>
        <taxon>Pseudonocardia</taxon>
    </lineage>
</organism>
<evidence type="ECO:0000259" key="1">
    <source>
        <dbReference type="Pfam" id="PF18765"/>
    </source>
</evidence>
<dbReference type="InterPro" id="IPR052930">
    <property type="entry name" value="TA_antitoxin_MntA"/>
</dbReference>
<protein>
    <submittedName>
        <fullName evidence="2">Nucleotidyltransferase domain-containing protein</fullName>
    </submittedName>
</protein>
<dbReference type="PANTHER" id="PTHR43852">
    <property type="entry name" value="NUCLEOTIDYLTRANSFERASE"/>
    <property type="match status" value="1"/>
</dbReference>
<dbReference type="NCBIfam" id="NF047752">
    <property type="entry name" value="MntA_antitoxin"/>
    <property type="match status" value="1"/>
</dbReference>
<dbReference type="Pfam" id="PF18765">
    <property type="entry name" value="Polbeta"/>
    <property type="match status" value="1"/>
</dbReference>
<dbReference type="PANTHER" id="PTHR43852:SF3">
    <property type="entry name" value="NUCLEOTIDYLTRANSFERASE"/>
    <property type="match status" value="1"/>
</dbReference>
<gene>
    <name evidence="2" type="ORF">I4I82_07275</name>
</gene>
<evidence type="ECO:0000313" key="2">
    <source>
        <dbReference type="EMBL" id="MBW0127483.1"/>
    </source>
</evidence>
<keyword evidence="3" id="KW-1185">Reference proteome</keyword>
<feature type="domain" description="Polymerase beta nucleotidyltransferase" evidence="1">
    <location>
        <begin position="8"/>
        <end position="76"/>
    </location>
</feature>
<comment type="caution">
    <text evidence="2">The sequence shown here is derived from an EMBL/GenBank/DDBJ whole genome shotgun (WGS) entry which is preliminary data.</text>
</comment>
<name>A0ABS6U661_9PSEU</name>
<accession>A0ABS6U661</accession>
<dbReference type="CDD" id="cd05403">
    <property type="entry name" value="NT_KNTase_like"/>
    <property type="match status" value="1"/>
</dbReference>